<feature type="compositionally biased region" description="Low complexity" evidence="6">
    <location>
        <begin position="15"/>
        <end position="27"/>
    </location>
</feature>
<dbReference type="CDD" id="cd17316">
    <property type="entry name" value="MFS_SV2_like"/>
    <property type="match status" value="1"/>
</dbReference>
<comment type="caution">
    <text evidence="9">The sequence shown here is derived from an EMBL/GenBank/DDBJ whole genome shotgun (WGS) entry which is preliminary data.</text>
</comment>
<feature type="domain" description="Major facilitator superfamily (MFS) profile" evidence="8">
    <location>
        <begin position="59"/>
        <end position="534"/>
    </location>
</feature>
<dbReference type="PANTHER" id="PTHR23511">
    <property type="entry name" value="SYNAPTIC VESICLE GLYCOPROTEIN 2"/>
    <property type="match status" value="1"/>
</dbReference>
<proteinExistence type="predicted"/>
<keyword evidence="2" id="KW-0813">Transport</keyword>
<feature type="transmembrane region" description="Helical" evidence="7">
    <location>
        <begin position="512"/>
        <end position="531"/>
    </location>
</feature>
<evidence type="ECO:0000256" key="4">
    <source>
        <dbReference type="ARBA" id="ARBA00022989"/>
    </source>
</evidence>
<organism evidence="9 10">
    <name type="scientific">Marasmius crinis-equi</name>
    <dbReference type="NCBI Taxonomy" id="585013"/>
    <lineage>
        <taxon>Eukaryota</taxon>
        <taxon>Fungi</taxon>
        <taxon>Dikarya</taxon>
        <taxon>Basidiomycota</taxon>
        <taxon>Agaricomycotina</taxon>
        <taxon>Agaricomycetes</taxon>
        <taxon>Agaricomycetidae</taxon>
        <taxon>Agaricales</taxon>
        <taxon>Marasmiineae</taxon>
        <taxon>Marasmiaceae</taxon>
        <taxon>Marasmius</taxon>
    </lineage>
</organism>
<dbReference type="InterPro" id="IPR036259">
    <property type="entry name" value="MFS_trans_sf"/>
</dbReference>
<evidence type="ECO:0000256" key="2">
    <source>
        <dbReference type="ARBA" id="ARBA00022448"/>
    </source>
</evidence>
<evidence type="ECO:0000313" key="9">
    <source>
        <dbReference type="EMBL" id="KAL0572637.1"/>
    </source>
</evidence>
<keyword evidence="4 7" id="KW-1133">Transmembrane helix</keyword>
<dbReference type="SUPFAM" id="SSF103473">
    <property type="entry name" value="MFS general substrate transporter"/>
    <property type="match status" value="1"/>
</dbReference>
<evidence type="ECO:0000256" key="7">
    <source>
        <dbReference type="SAM" id="Phobius"/>
    </source>
</evidence>
<dbReference type="Pfam" id="PF07690">
    <property type="entry name" value="MFS_1"/>
    <property type="match status" value="1"/>
</dbReference>
<dbReference type="InterPro" id="IPR011701">
    <property type="entry name" value="MFS"/>
</dbReference>
<dbReference type="Gene3D" id="1.20.1250.20">
    <property type="entry name" value="MFS general substrate transporter like domains"/>
    <property type="match status" value="1"/>
</dbReference>
<dbReference type="InterPro" id="IPR020846">
    <property type="entry name" value="MFS_dom"/>
</dbReference>
<feature type="transmembrane region" description="Helical" evidence="7">
    <location>
        <begin position="59"/>
        <end position="81"/>
    </location>
</feature>
<keyword evidence="3 7" id="KW-0812">Transmembrane</keyword>
<keyword evidence="10" id="KW-1185">Reference proteome</keyword>
<feature type="region of interest" description="Disordered" evidence="6">
    <location>
        <begin position="1"/>
        <end position="29"/>
    </location>
</feature>
<feature type="transmembrane region" description="Helical" evidence="7">
    <location>
        <begin position="382"/>
        <end position="400"/>
    </location>
</feature>
<dbReference type="Proteomes" id="UP001465976">
    <property type="component" value="Unassembled WGS sequence"/>
</dbReference>
<feature type="transmembrane region" description="Helical" evidence="7">
    <location>
        <begin position="179"/>
        <end position="203"/>
    </location>
</feature>
<evidence type="ECO:0000256" key="1">
    <source>
        <dbReference type="ARBA" id="ARBA00004141"/>
    </source>
</evidence>
<feature type="transmembrane region" description="Helical" evidence="7">
    <location>
        <begin position="224"/>
        <end position="248"/>
    </location>
</feature>
<evidence type="ECO:0000259" key="8">
    <source>
        <dbReference type="PROSITE" id="PS50850"/>
    </source>
</evidence>
<protein>
    <recommendedName>
        <fullName evidence="8">Major facilitator superfamily (MFS) profile domain-containing protein</fullName>
    </recommendedName>
</protein>
<gene>
    <name evidence="9" type="ORF">V5O48_009323</name>
</gene>
<feature type="transmembrane region" description="Helical" evidence="7">
    <location>
        <begin position="341"/>
        <end position="362"/>
    </location>
</feature>
<dbReference type="EMBL" id="JBAHYK010000603">
    <property type="protein sequence ID" value="KAL0572637.1"/>
    <property type="molecule type" value="Genomic_DNA"/>
</dbReference>
<evidence type="ECO:0000256" key="3">
    <source>
        <dbReference type="ARBA" id="ARBA00022692"/>
    </source>
</evidence>
<name>A0ABR3FBK8_9AGAR</name>
<dbReference type="PANTHER" id="PTHR23511:SF5">
    <property type="entry name" value="MAJOR FACILITATOR-TYPE TRANSPORTER HXNZ-RELATED"/>
    <property type="match status" value="1"/>
</dbReference>
<keyword evidence="5 7" id="KW-0472">Membrane</keyword>
<feature type="transmembrane region" description="Helical" evidence="7">
    <location>
        <begin position="126"/>
        <end position="159"/>
    </location>
</feature>
<sequence length="539" mass="58641">MESSQVDIEKRETPSEYSSSTSDPSTTQEGVTAVYEAKSRLINEHLQNEVGFGRYQIELFFLTGLGWAADNIWLQAVAIILPQIQKELHPARVEFATMSLWIGLMVGASTWGILADLIGRKPSFNITLFICAVFGIAAGGANNFTTLCALISCMGFGVGGNLPVDGAIFLEVLPRTHQWYLTLLSVWWALGQLFASLIAWPLISNFSCITSDNCRKEDNMGWRYTFYILSPLLSGGITAIMWILRFFVFDLQESAKYLVAKGRDEDAIKVLENIAHKNGKIITLTLESLRGSAKEQTGQTQTVGHLSSYQVVRNAFSSFSFSHITPLFSTRRLAINTSITIAIWGLVGLAYPLFNGFITLYLSTQVPSDPPTTYRTYRDYTIISVLGVPGSVVACLVVDYTRKNPGKFAMGGRKLTMAISTALTGVFLFLFTTSKTQKAVLGYSLASSFTQNAMYGVIYAYTPEVFPAPHRGTGDALCSAFNRVCGVLAPVIKIVTTNPDGSAVGGTANGPIFVSATLFLVASVLMLLLPIETAGKAAL</sequence>
<evidence type="ECO:0000256" key="5">
    <source>
        <dbReference type="ARBA" id="ARBA00023136"/>
    </source>
</evidence>
<evidence type="ECO:0000256" key="6">
    <source>
        <dbReference type="SAM" id="MobiDB-lite"/>
    </source>
</evidence>
<feature type="transmembrane region" description="Helical" evidence="7">
    <location>
        <begin position="412"/>
        <end position="431"/>
    </location>
</feature>
<evidence type="ECO:0000313" key="10">
    <source>
        <dbReference type="Proteomes" id="UP001465976"/>
    </source>
</evidence>
<accession>A0ABR3FBK8</accession>
<comment type="subcellular location">
    <subcellularLocation>
        <location evidence="1">Membrane</location>
        <topology evidence="1">Multi-pass membrane protein</topology>
    </subcellularLocation>
</comment>
<reference evidence="9 10" key="1">
    <citation type="submission" date="2024-02" db="EMBL/GenBank/DDBJ databases">
        <title>A draft genome for the cacao thread blight pathogen Marasmius crinis-equi.</title>
        <authorList>
            <person name="Cohen S.P."/>
            <person name="Baruah I.K."/>
            <person name="Amoako-Attah I."/>
            <person name="Bukari Y."/>
            <person name="Meinhardt L.W."/>
            <person name="Bailey B.A."/>
        </authorList>
    </citation>
    <scope>NUCLEOTIDE SEQUENCE [LARGE SCALE GENOMIC DNA]</scope>
    <source>
        <strain evidence="9 10">GH-76</strain>
    </source>
</reference>
<feature type="transmembrane region" description="Helical" evidence="7">
    <location>
        <begin position="93"/>
        <end position="114"/>
    </location>
</feature>
<dbReference type="PROSITE" id="PS50850">
    <property type="entry name" value="MFS"/>
    <property type="match status" value="1"/>
</dbReference>